<dbReference type="GO" id="GO:0005829">
    <property type="term" value="C:cytosol"/>
    <property type="evidence" value="ECO:0007669"/>
    <property type="project" value="TreeGrafter"/>
</dbReference>
<dbReference type="PANTHER" id="PTHR10196">
    <property type="entry name" value="SUGAR KINASE"/>
    <property type="match status" value="1"/>
</dbReference>
<name>A0AAD2FIH6_9STRA</name>
<dbReference type="InterPro" id="IPR043129">
    <property type="entry name" value="ATPase_NBD"/>
</dbReference>
<keyword evidence="7" id="KW-1185">Reference proteome</keyword>
<comment type="caution">
    <text evidence="6">The sequence shown here is derived from an EMBL/GenBank/DDBJ whole genome shotgun (WGS) entry which is preliminary data.</text>
</comment>
<feature type="chain" id="PRO_5042104455" description="Carbohydrate kinase FGGY N-terminal domain-containing protein" evidence="4">
    <location>
        <begin position="22"/>
        <end position="497"/>
    </location>
</feature>
<accession>A0AAD2FIH6</accession>
<keyword evidence="4" id="KW-0732">Signal</keyword>
<dbReference type="AlphaFoldDB" id="A0AAD2FIH6"/>
<gene>
    <name evidence="6" type="ORF">CYCCA115_LOCUS3692</name>
</gene>
<evidence type="ECO:0000313" key="7">
    <source>
        <dbReference type="Proteomes" id="UP001295423"/>
    </source>
</evidence>
<dbReference type="InterPro" id="IPR018484">
    <property type="entry name" value="FGGY_N"/>
</dbReference>
<evidence type="ECO:0000256" key="3">
    <source>
        <dbReference type="ARBA" id="ARBA00022777"/>
    </source>
</evidence>
<comment type="similarity">
    <text evidence="1">Belongs to the FGGY kinase family.</text>
</comment>
<feature type="domain" description="Carbohydrate kinase FGGY N-terminal" evidence="5">
    <location>
        <begin position="32"/>
        <end position="288"/>
    </location>
</feature>
<dbReference type="GO" id="GO:0004856">
    <property type="term" value="F:D-xylulokinase activity"/>
    <property type="evidence" value="ECO:0007669"/>
    <property type="project" value="TreeGrafter"/>
</dbReference>
<dbReference type="GO" id="GO:0005997">
    <property type="term" value="P:xylulose metabolic process"/>
    <property type="evidence" value="ECO:0007669"/>
    <property type="project" value="TreeGrafter"/>
</dbReference>
<evidence type="ECO:0000256" key="2">
    <source>
        <dbReference type="ARBA" id="ARBA00022679"/>
    </source>
</evidence>
<reference evidence="6" key="1">
    <citation type="submission" date="2023-08" db="EMBL/GenBank/DDBJ databases">
        <authorList>
            <person name="Audoor S."/>
            <person name="Bilcke G."/>
        </authorList>
    </citation>
    <scope>NUCLEOTIDE SEQUENCE</scope>
</reference>
<dbReference type="Pfam" id="PF00370">
    <property type="entry name" value="FGGY_N"/>
    <property type="match status" value="1"/>
</dbReference>
<dbReference type="SUPFAM" id="SSF53067">
    <property type="entry name" value="Actin-like ATPase domain"/>
    <property type="match status" value="2"/>
</dbReference>
<evidence type="ECO:0000259" key="5">
    <source>
        <dbReference type="Pfam" id="PF00370"/>
    </source>
</evidence>
<sequence length="497" mass="54364">MNLKSLASLLITVAHFKVSSGMTINKLQSRRYVGFDLGTSGARISVIEQEEQDQSNYREVHAESIKWNGSDAYDDANSWMNAVHSLLRGASISLGGLNSVASICVSGTSASCLLMDRTTMEVTRKPRMYNYDVIGSTKDDKNAKEAMELLEKHAPPKHTARARTGSLAKLLTWIKEEPLSENEVLCHQSDYVSQKIMGKSTELVSSDWHNCLKLGYDVKNTKWPTWMADCFTEAGYSDALSENGILPLEIVSPGARMGVIHNEVARELGLPDDCVIVGGTTDSNAAFFAAAGTRPAVGTAVTSLGSTLAMKQMSHEYVEDASRGVYSHRFPSFEESEDATWLVGGASNVGCAILRKLEFSNDELASLSKEIDPTKDSPLEYYPLVKPGERFPTADSDKQPVLEPVPADRKDYLHGILQGISDVERDGFEVLQELGAPPPTIVWTCGGGSNNDVWSEMRERRLVTKFDNPDIKVKKAECTEASYGAALLAAATFIECR</sequence>
<dbReference type="CDD" id="cd07783">
    <property type="entry name" value="ASKHA_NBD_FGGY_SePSK_AtXK1-like"/>
    <property type="match status" value="1"/>
</dbReference>
<keyword evidence="3" id="KW-0418">Kinase</keyword>
<keyword evidence="2" id="KW-0808">Transferase</keyword>
<evidence type="ECO:0000256" key="4">
    <source>
        <dbReference type="SAM" id="SignalP"/>
    </source>
</evidence>
<protein>
    <recommendedName>
        <fullName evidence="5">Carbohydrate kinase FGGY N-terminal domain-containing protein</fullName>
    </recommendedName>
</protein>
<organism evidence="6 7">
    <name type="scientific">Cylindrotheca closterium</name>
    <dbReference type="NCBI Taxonomy" id="2856"/>
    <lineage>
        <taxon>Eukaryota</taxon>
        <taxon>Sar</taxon>
        <taxon>Stramenopiles</taxon>
        <taxon>Ochrophyta</taxon>
        <taxon>Bacillariophyta</taxon>
        <taxon>Bacillariophyceae</taxon>
        <taxon>Bacillariophycidae</taxon>
        <taxon>Bacillariales</taxon>
        <taxon>Bacillariaceae</taxon>
        <taxon>Cylindrotheca</taxon>
    </lineage>
</organism>
<evidence type="ECO:0000256" key="1">
    <source>
        <dbReference type="ARBA" id="ARBA00009156"/>
    </source>
</evidence>
<dbReference type="EMBL" id="CAKOGP040000335">
    <property type="protein sequence ID" value="CAJ1934310.1"/>
    <property type="molecule type" value="Genomic_DNA"/>
</dbReference>
<dbReference type="PANTHER" id="PTHR10196:SF80">
    <property type="entry name" value="D-RIBULOSE KINASE"/>
    <property type="match status" value="1"/>
</dbReference>
<dbReference type="Gene3D" id="3.30.420.40">
    <property type="match status" value="2"/>
</dbReference>
<evidence type="ECO:0000313" key="6">
    <source>
        <dbReference type="EMBL" id="CAJ1934310.1"/>
    </source>
</evidence>
<feature type="signal peptide" evidence="4">
    <location>
        <begin position="1"/>
        <end position="21"/>
    </location>
</feature>
<proteinExistence type="inferred from homology"/>
<dbReference type="Proteomes" id="UP001295423">
    <property type="component" value="Unassembled WGS sequence"/>
</dbReference>